<feature type="transmembrane region" description="Helical" evidence="1">
    <location>
        <begin position="12"/>
        <end position="38"/>
    </location>
</feature>
<feature type="transmembrane region" description="Helical" evidence="1">
    <location>
        <begin position="149"/>
        <end position="167"/>
    </location>
</feature>
<evidence type="ECO:0000313" key="2">
    <source>
        <dbReference type="EMBL" id="HHQ15951.1"/>
    </source>
</evidence>
<sequence length="427" mass="49729">MADTGLVSILPLLVVCRLFSAIFCVAYTFPFCPLAGWFDDWWRLGFVSYGSRGTGKKIEHEGWSDWSLRPPPNYQSMIGISALFYALTGIHKPWVMLFYNSFLHASSGLMLLYFLYRLGNSKKISLIFSIAFVAFPTSLTWVSQIHKDGLYIFGMYATFLALSLAFSKALHHNLLAILLSFSSGFAFYLAGRKYALEIIFYFYAFFLLVTFSLVIWNLIKKYREEFIFSLRGFVVILTIFFYFNLTQTQTQTQMLWHWNPYVLDKIEHGFYAIAYWRNKVWSKYLAGNMGAIEEEVKFHSVSDFIAYTPRALFVGFFSPFPMFWFTEGSTTGGTIARYITPFEAVYLYIAWLFLPIAIWIHRRKPWVWFLLIMCVGFVCFHVVAEPNLGPILRKRYGYVMLLSALSYSMLLTEIGKRWKKHKVCYNG</sequence>
<reference evidence="2" key="1">
    <citation type="journal article" date="2020" name="mSystems">
        <title>Genome- and Community-Level Interaction Insights into Carbon Utilization and Element Cycling Functions of Hydrothermarchaeota in Hydrothermal Sediment.</title>
        <authorList>
            <person name="Zhou Z."/>
            <person name="Liu Y."/>
            <person name="Xu W."/>
            <person name="Pan J."/>
            <person name="Luo Z.H."/>
            <person name="Li M."/>
        </authorList>
    </citation>
    <scope>NUCLEOTIDE SEQUENCE [LARGE SCALE GENOMIC DNA]</scope>
    <source>
        <strain evidence="2">SpSt-106</strain>
    </source>
</reference>
<feature type="transmembrane region" description="Helical" evidence="1">
    <location>
        <begin position="198"/>
        <end position="219"/>
    </location>
</feature>
<dbReference type="EMBL" id="DRWR01000070">
    <property type="protein sequence ID" value="HHQ15951.1"/>
    <property type="molecule type" value="Genomic_DNA"/>
</dbReference>
<organism evidence="2">
    <name type="scientific">Thermodesulfobacterium geofontis</name>
    <dbReference type="NCBI Taxonomy" id="1295609"/>
    <lineage>
        <taxon>Bacteria</taxon>
        <taxon>Pseudomonadati</taxon>
        <taxon>Thermodesulfobacteriota</taxon>
        <taxon>Thermodesulfobacteria</taxon>
        <taxon>Thermodesulfobacteriales</taxon>
        <taxon>Thermodesulfobacteriaceae</taxon>
        <taxon>Thermodesulfobacterium</taxon>
    </lineage>
</organism>
<feature type="transmembrane region" description="Helical" evidence="1">
    <location>
        <begin position="97"/>
        <end position="118"/>
    </location>
</feature>
<feature type="transmembrane region" description="Helical" evidence="1">
    <location>
        <begin position="307"/>
        <end position="326"/>
    </location>
</feature>
<accession>A0A7V6CDP1</accession>
<evidence type="ECO:0000256" key="1">
    <source>
        <dbReference type="SAM" id="Phobius"/>
    </source>
</evidence>
<gene>
    <name evidence="2" type="ORF">ENM15_03935</name>
</gene>
<dbReference type="AlphaFoldDB" id="A0A7V6CDP1"/>
<name>A0A7V6CDP1_9BACT</name>
<evidence type="ECO:0008006" key="3">
    <source>
        <dbReference type="Google" id="ProtNLM"/>
    </source>
</evidence>
<proteinExistence type="predicted"/>
<feature type="transmembrane region" description="Helical" evidence="1">
    <location>
        <begin position="225"/>
        <end position="245"/>
    </location>
</feature>
<comment type="caution">
    <text evidence="2">The sequence shown here is derived from an EMBL/GenBank/DDBJ whole genome shotgun (WGS) entry which is preliminary data.</text>
</comment>
<keyword evidence="1" id="KW-0812">Transmembrane</keyword>
<feature type="transmembrane region" description="Helical" evidence="1">
    <location>
        <begin position="173"/>
        <end position="191"/>
    </location>
</feature>
<feature type="transmembrane region" description="Helical" evidence="1">
    <location>
        <begin position="396"/>
        <end position="412"/>
    </location>
</feature>
<keyword evidence="1" id="KW-1133">Transmembrane helix</keyword>
<keyword evidence="1" id="KW-0472">Membrane</keyword>
<feature type="transmembrane region" description="Helical" evidence="1">
    <location>
        <begin position="338"/>
        <end position="359"/>
    </location>
</feature>
<feature type="transmembrane region" description="Helical" evidence="1">
    <location>
        <begin position="124"/>
        <end position="142"/>
    </location>
</feature>
<feature type="transmembrane region" description="Helical" evidence="1">
    <location>
        <begin position="366"/>
        <end position="384"/>
    </location>
</feature>
<protein>
    <recommendedName>
        <fullName evidence="3">Glycosyltransferase RgtA/B/C/D-like domain-containing protein</fullName>
    </recommendedName>
</protein>